<dbReference type="CDD" id="cd00009">
    <property type="entry name" value="AAA"/>
    <property type="match status" value="1"/>
</dbReference>
<dbReference type="Pfam" id="PF07728">
    <property type="entry name" value="AAA_5"/>
    <property type="match status" value="1"/>
</dbReference>
<comment type="caution">
    <text evidence="2">The sequence shown here is derived from an EMBL/GenBank/DDBJ whole genome shotgun (WGS) entry which is preliminary data.</text>
</comment>
<dbReference type="InterPro" id="IPR027417">
    <property type="entry name" value="P-loop_NTPase"/>
</dbReference>
<dbReference type="GO" id="GO:0016887">
    <property type="term" value="F:ATP hydrolysis activity"/>
    <property type="evidence" value="ECO:0007669"/>
    <property type="project" value="InterPro"/>
</dbReference>
<evidence type="ECO:0000313" key="2">
    <source>
        <dbReference type="EMBL" id="OUJ19322.1"/>
    </source>
</evidence>
<dbReference type="EMBL" id="MRZU01000003">
    <property type="protein sequence ID" value="OUJ19322.1"/>
    <property type="molecule type" value="Genomic_DNA"/>
</dbReference>
<dbReference type="SUPFAM" id="SSF52540">
    <property type="entry name" value="P-loop containing nucleoside triphosphate hydrolases"/>
    <property type="match status" value="1"/>
</dbReference>
<dbReference type="Proteomes" id="UP000195137">
    <property type="component" value="Unassembled WGS sequence"/>
</dbReference>
<evidence type="ECO:0000313" key="3">
    <source>
        <dbReference type="Proteomes" id="UP000195137"/>
    </source>
</evidence>
<sequence length="346" mass="39390">MLATKTIGEAKDTLRKLVSYSLDGDGNAPPVFLWGGPGIGKSAIIQQIVSELGMDVEENFIDLRLTQLDPVDLRGLPKLDSDEFVRWSIPHFLPRDGKGVLFLDELNLAPGAVQNAAYQLILDRQLGEYKMPSRWVIISAGNRPEDRAGVNPMKSPLSNRFIHWEVETNIEDWKDWAYKNDVDERVIGFLNFKPEMLYQFQPEQSEHAFPTPRTWERVSQLLEIGFTDTNDIASAIGLEAAREFQSYISMKEELPNPQQILDGENIIPERPDILHVIITSLIETAKHQTGHEQRLMEYAEQLPTEFTVLLIKDALRAGIQLQKTQKFTKFVQKHKGTIIENTQNIT</sequence>
<dbReference type="Gene3D" id="3.40.50.300">
    <property type="entry name" value="P-loop containing nucleotide triphosphate hydrolases"/>
    <property type="match status" value="1"/>
</dbReference>
<evidence type="ECO:0000259" key="1">
    <source>
        <dbReference type="Pfam" id="PF07728"/>
    </source>
</evidence>
<name>A0A1Y3GCY3_9EURY</name>
<keyword evidence="3" id="KW-1185">Reference proteome</keyword>
<feature type="domain" description="ATPase dynein-related AAA" evidence="1">
    <location>
        <begin position="30"/>
        <end position="161"/>
    </location>
</feature>
<reference evidence="2 3" key="1">
    <citation type="submission" date="2016-12" db="EMBL/GenBank/DDBJ databases">
        <title>Discovery of methanogenic haloarchaea.</title>
        <authorList>
            <person name="Sorokin D.Y."/>
            <person name="Makarova K.S."/>
            <person name="Abbas B."/>
            <person name="Ferrer M."/>
            <person name="Golyshin P.N."/>
        </authorList>
    </citation>
    <scope>NUCLEOTIDE SEQUENCE [LARGE SCALE GENOMIC DNA]</scope>
    <source>
        <strain evidence="2">AMET1</strain>
    </source>
</reference>
<proteinExistence type="predicted"/>
<protein>
    <submittedName>
        <fullName evidence="2">MoxR-like ATPase</fullName>
    </submittedName>
</protein>
<accession>A0A1Y3GCY3</accession>
<gene>
    <name evidence="2" type="ORF">AMET1_0978</name>
</gene>
<dbReference type="InterPro" id="IPR011704">
    <property type="entry name" value="ATPase_dyneun-rel_AAA"/>
</dbReference>
<dbReference type="AlphaFoldDB" id="A0A1Y3GCY3"/>
<organism evidence="2 3">
    <name type="scientific">Methanonatronarchaeum thermophilum</name>
    <dbReference type="NCBI Taxonomy" id="1927129"/>
    <lineage>
        <taxon>Archaea</taxon>
        <taxon>Methanobacteriati</taxon>
        <taxon>Methanobacteriota</taxon>
        <taxon>Methanonatronarchaeia</taxon>
        <taxon>Methanonatronarchaeales</taxon>
        <taxon>Methanonatronarchaeaceae</taxon>
        <taxon>Methanonatronarchaeum</taxon>
    </lineage>
</organism>
<dbReference type="GO" id="GO:0005524">
    <property type="term" value="F:ATP binding"/>
    <property type="evidence" value="ECO:0007669"/>
    <property type="project" value="InterPro"/>
</dbReference>